<evidence type="ECO:0000313" key="2">
    <source>
        <dbReference type="Ensembl" id="ENSABRP00000025358.1"/>
    </source>
</evidence>
<accession>A0A8B9CX54</accession>
<protein>
    <submittedName>
        <fullName evidence="2">Uncharacterized protein</fullName>
    </submittedName>
</protein>
<keyword evidence="1" id="KW-0812">Transmembrane</keyword>
<keyword evidence="1" id="KW-0472">Membrane</keyword>
<reference evidence="2" key="1">
    <citation type="submission" date="2025-08" db="UniProtKB">
        <authorList>
            <consortium name="Ensembl"/>
        </authorList>
    </citation>
    <scope>IDENTIFICATION</scope>
</reference>
<keyword evidence="3" id="KW-1185">Reference proteome</keyword>
<dbReference type="GeneTree" id="ENSGT00940000156081"/>
<keyword evidence="1" id="KW-1133">Transmembrane helix</keyword>
<sequence length="102" mass="11636">DVEMPPAPVQEGEEEEVEEAVIFLEFVFWGLLTTPRMTILHEMVFLSFLSVPLIGVLSDAWGRKSFLLTVFFTCAPIPLLRISPWWYFDEIFVPGVSRCSPA</sequence>
<dbReference type="Ensembl" id="ENSABRT00000035522.1">
    <property type="protein sequence ID" value="ENSABRP00000025358.1"/>
    <property type="gene ID" value="ENSABRG00000021273.1"/>
</dbReference>
<evidence type="ECO:0000256" key="1">
    <source>
        <dbReference type="SAM" id="Phobius"/>
    </source>
</evidence>
<evidence type="ECO:0000313" key="3">
    <source>
        <dbReference type="Proteomes" id="UP000694426"/>
    </source>
</evidence>
<reference evidence="2" key="2">
    <citation type="submission" date="2025-09" db="UniProtKB">
        <authorList>
            <consortium name="Ensembl"/>
        </authorList>
    </citation>
    <scope>IDENTIFICATION</scope>
</reference>
<organism evidence="2 3">
    <name type="scientific">Anser brachyrhynchus</name>
    <name type="common">Pink-footed goose</name>
    <dbReference type="NCBI Taxonomy" id="132585"/>
    <lineage>
        <taxon>Eukaryota</taxon>
        <taxon>Metazoa</taxon>
        <taxon>Chordata</taxon>
        <taxon>Craniata</taxon>
        <taxon>Vertebrata</taxon>
        <taxon>Euteleostomi</taxon>
        <taxon>Archelosauria</taxon>
        <taxon>Archosauria</taxon>
        <taxon>Dinosauria</taxon>
        <taxon>Saurischia</taxon>
        <taxon>Theropoda</taxon>
        <taxon>Coelurosauria</taxon>
        <taxon>Aves</taxon>
        <taxon>Neognathae</taxon>
        <taxon>Galloanserae</taxon>
        <taxon>Anseriformes</taxon>
        <taxon>Anatidae</taxon>
        <taxon>Anserinae</taxon>
        <taxon>Anser</taxon>
    </lineage>
</organism>
<dbReference type="Proteomes" id="UP000694426">
    <property type="component" value="Unplaced"/>
</dbReference>
<feature type="transmembrane region" description="Helical" evidence="1">
    <location>
        <begin position="65"/>
        <end position="88"/>
    </location>
</feature>
<feature type="transmembrane region" description="Helical" evidence="1">
    <location>
        <begin position="39"/>
        <end position="58"/>
    </location>
</feature>
<dbReference type="AlphaFoldDB" id="A0A8B9CX54"/>
<name>A0A8B9CX54_9AVES</name>
<proteinExistence type="predicted"/>